<name>A0ABV8UV53_9BACL</name>
<keyword evidence="1 2" id="KW-0808">Transferase</keyword>
<feature type="binding site" evidence="2">
    <location>
        <begin position="209"/>
        <end position="211"/>
    </location>
    <ligand>
        <name>substrate</name>
    </ligand>
</feature>
<comment type="function">
    <text evidence="2">Catalyzes the condensation of isopentenyl diphosphate (IPP) with allylic pyrophosphates generating different type of terpenoids.</text>
</comment>
<feature type="binding site" evidence="2">
    <location>
        <position position="203"/>
    </location>
    <ligand>
        <name>substrate</name>
    </ligand>
</feature>
<sequence>MFKKLFSQKQSQPDEADHPLTGLGLIPEHIAIIMDGNGRWATKRSLPRIAGHHEGMKTVRKITRHANDLGVKVLTLYAFSTENWTRPKKEVEFLMRLPEEFLGTYLPELVERNVRVQIMGDFDSLPTHTQRAVQKAMDETKDNTGLILNFALNYGSRAEIVQAMKAIAHAVKQGKLEPEDVTDQCIAEHLMTKHLMEPDLLIRTSGEVRLSNFMLWQLAYTEFWFTDVLWPDFDEACLNEAIQVFQKRNRRYGGLEGESK</sequence>
<keyword evidence="2" id="KW-0460">Magnesium</keyword>
<accession>A0ABV8UV53</accession>
<feature type="binding site" evidence="2">
    <location>
        <position position="222"/>
    </location>
    <ligand>
        <name>Mg(2+)</name>
        <dbReference type="ChEBI" id="CHEBI:18420"/>
    </ligand>
</feature>
<dbReference type="Proteomes" id="UP001595733">
    <property type="component" value="Unassembled WGS sequence"/>
</dbReference>
<feature type="binding site" evidence="2">
    <location>
        <begin position="36"/>
        <end position="39"/>
    </location>
    <ligand>
        <name>substrate</name>
    </ligand>
</feature>
<proteinExistence type="inferred from homology"/>
<evidence type="ECO:0000256" key="2">
    <source>
        <dbReference type="HAMAP-Rule" id="MF_01139"/>
    </source>
</evidence>
<dbReference type="InterPro" id="IPR036424">
    <property type="entry name" value="UPP_synth-like_sf"/>
</dbReference>
<keyword evidence="2" id="KW-0479">Metal-binding</keyword>
<feature type="binding site" evidence="2">
    <location>
        <position position="84"/>
    </location>
    <ligand>
        <name>substrate</name>
    </ligand>
</feature>
<protein>
    <recommendedName>
        <fullName evidence="2">Isoprenyl transferase</fullName>
        <ecNumber evidence="2">2.5.1.-</ecNumber>
    </recommendedName>
</protein>
<dbReference type="SUPFAM" id="SSF64005">
    <property type="entry name" value="Undecaprenyl diphosphate synthase"/>
    <property type="match status" value="1"/>
</dbReference>
<feature type="binding site" evidence="2">
    <location>
        <begin position="80"/>
        <end position="82"/>
    </location>
    <ligand>
        <name>substrate</name>
    </ligand>
</feature>
<evidence type="ECO:0000313" key="4">
    <source>
        <dbReference type="Proteomes" id="UP001595733"/>
    </source>
</evidence>
<dbReference type="InterPro" id="IPR018520">
    <property type="entry name" value="UPP_synth-like_CS"/>
</dbReference>
<evidence type="ECO:0000256" key="1">
    <source>
        <dbReference type="ARBA" id="ARBA00022679"/>
    </source>
</evidence>
<feature type="binding site" evidence="2">
    <location>
        <position position="86"/>
    </location>
    <ligand>
        <name>substrate</name>
    </ligand>
</feature>
<dbReference type="InterPro" id="IPR001441">
    <property type="entry name" value="UPP_synth-like"/>
</dbReference>
<comment type="caution">
    <text evidence="3">The sequence shown here is derived from an EMBL/GenBank/DDBJ whole genome shotgun (WGS) entry which is preliminary data.</text>
</comment>
<dbReference type="NCBIfam" id="NF011405">
    <property type="entry name" value="PRK14830.1"/>
    <property type="match status" value="1"/>
</dbReference>
<reference evidence="4" key="1">
    <citation type="journal article" date="2019" name="Int. J. Syst. Evol. Microbiol.">
        <title>The Global Catalogue of Microorganisms (GCM) 10K type strain sequencing project: providing services to taxonomists for standard genome sequencing and annotation.</title>
        <authorList>
            <consortium name="The Broad Institute Genomics Platform"/>
            <consortium name="The Broad Institute Genome Sequencing Center for Infectious Disease"/>
            <person name="Wu L."/>
            <person name="Ma J."/>
        </authorList>
    </citation>
    <scope>NUCLEOTIDE SEQUENCE [LARGE SCALE GENOMIC DNA]</scope>
    <source>
        <strain evidence="4">CCUG 50353</strain>
    </source>
</reference>
<evidence type="ECO:0000313" key="3">
    <source>
        <dbReference type="EMBL" id="MFC4354451.1"/>
    </source>
</evidence>
<dbReference type="RefSeq" id="WP_378140730.1">
    <property type="nucleotide sequence ID" value="NZ_JBHSEF010000011.1"/>
</dbReference>
<keyword evidence="4" id="KW-1185">Reference proteome</keyword>
<dbReference type="PANTHER" id="PTHR10291:SF0">
    <property type="entry name" value="DEHYDRODOLICHYL DIPHOSPHATE SYNTHASE 2"/>
    <property type="match status" value="1"/>
</dbReference>
<feature type="binding site" evidence="2">
    <location>
        <position position="40"/>
    </location>
    <ligand>
        <name>substrate</name>
    </ligand>
</feature>
<comment type="similarity">
    <text evidence="2">Belongs to the UPP synthase family.</text>
</comment>
<comment type="cofactor">
    <cofactor evidence="2">
        <name>Mg(2+)</name>
        <dbReference type="ChEBI" id="CHEBI:18420"/>
    </cofactor>
    <text evidence="2">Binds 2 magnesium ions per subunit.</text>
</comment>
<dbReference type="GO" id="GO:0016740">
    <property type="term" value="F:transferase activity"/>
    <property type="evidence" value="ECO:0007669"/>
    <property type="project" value="UniProtKB-KW"/>
</dbReference>
<dbReference type="PANTHER" id="PTHR10291">
    <property type="entry name" value="DEHYDRODOLICHYL DIPHOSPHATE SYNTHASE FAMILY MEMBER"/>
    <property type="match status" value="1"/>
</dbReference>
<dbReference type="NCBIfam" id="TIGR00055">
    <property type="entry name" value="uppS"/>
    <property type="match status" value="1"/>
</dbReference>
<organism evidence="3 4">
    <name type="scientific">Chryseomicrobium palamuruense</name>
    <dbReference type="NCBI Taxonomy" id="682973"/>
    <lineage>
        <taxon>Bacteria</taxon>
        <taxon>Bacillati</taxon>
        <taxon>Bacillota</taxon>
        <taxon>Bacilli</taxon>
        <taxon>Bacillales</taxon>
        <taxon>Caryophanaceae</taxon>
        <taxon>Chryseomicrobium</taxon>
    </lineage>
</organism>
<dbReference type="EMBL" id="JBHSEF010000011">
    <property type="protein sequence ID" value="MFC4354451.1"/>
    <property type="molecule type" value="Genomic_DNA"/>
</dbReference>
<feature type="active site" evidence="2">
    <location>
        <position position="35"/>
    </location>
</feature>
<comment type="subunit">
    <text evidence="2">Homodimer.</text>
</comment>
<feature type="active site" description="Proton acceptor" evidence="2">
    <location>
        <position position="83"/>
    </location>
</feature>
<dbReference type="CDD" id="cd00475">
    <property type="entry name" value="Cis_IPPS"/>
    <property type="match status" value="1"/>
</dbReference>
<dbReference type="Pfam" id="PF01255">
    <property type="entry name" value="Prenyltransf"/>
    <property type="match status" value="1"/>
</dbReference>
<feature type="binding site" evidence="2">
    <location>
        <position position="48"/>
    </location>
    <ligand>
        <name>substrate</name>
    </ligand>
</feature>
<dbReference type="EC" id="2.5.1.-" evidence="2"/>
<feature type="binding site" evidence="2">
    <location>
        <position position="35"/>
    </location>
    <ligand>
        <name>Mg(2+)</name>
        <dbReference type="ChEBI" id="CHEBI:18420"/>
    </ligand>
</feature>
<dbReference type="HAMAP" id="MF_01139">
    <property type="entry name" value="ISPT"/>
    <property type="match status" value="1"/>
</dbReference>
<gene>
    <name evidence="3" type="ORF">ACFO0S_05085</name>
</gene>
<dbReference type="Gene3D" id="3.40.1180.10">
    <property type="entry name" value="Decaprenyl diphosphate synthase-like"/>
    <property type="match status" value="1"/>
</dbReference>
<feature type="binding site" evidence="2">
    <location>
        <position position="52"/>
    </location>
    <ligand>
        <name>substrate</name>
    </ligand>
</feature>
<dbReference type="PROSITE" id="PS01066">
    <property type="entry name" value="UPP_SYNTHASE"/>
    <property type="match status" value="1"/>
</dbReference>